<dbReference type="InParanoid" id="A0A507B084"/>
<dbReference type="SUPFAM" id="SSF51735">
    <property type="entry name" value="NAD(P)-binding Rossmann-fold domains"/>
    <property type="match status" value="1"/>
</dbReference>
<reference evidence="2 3" key="1">
    <citation type="submission" date="2019-06" db="EMBL/GenBank/DDBJ databases">
        <title>Draft genome sequence of the filamentous fungus Phialemoniopsis curvata isolated from diesel fuel.</title>
        <authorList>
            <person name="Varaljay V.A."/>
            <person name="Lyon W.J."/>
            <person name="Crouch A.L."/>
            <person name="Drake C.E."/>
            <person name="Hollomon J.M."/>
            <person name="Nadeau L.J."/>
            <person name="Nunn H.S."/>
            <person name="Stevenson B.S."/>
            <person name="Bojanowski C.L."/>
            <person name="Crookes-Goodson W.J."/>
        </authorList>
    </citation>
    <scope>NUCLEOTIDE SEQUENCE [LARGE SCALE GENOMIC DNA]</scope>
    <source>
        <strain evidence="2 3">D216</strain>
    </source>
</reference>
<evidence type="ECO:0000259" key="1">
    <source>
        <dbReference type="SMART" id="SM00829"/>
    </source>
</evidence>
<dbReference type="FunCoup" id="A0A507B084">
    <property type="interactions" value="130"/>
</dbReference>
<dbReference type="AlphaFoldDB" id="A0A507B084"/>
<evidence type="ECO:0000313" key="2">
    <source>
        <dbReference type="EMBL" id="TPX09930.1"/>
    </source>
</evidence>
<proteinExistence type="predicted"/>
<dbReference type="Gene3D" id="3.90.180.10">
    <property type="entry name" value="Medium-chain alcohol dehydrogenases, catalytic domain"/>
    <property type="match status" value="1"/>
</dbReference>
<dbReference type="CDD" id="cd08267">
    <property type="entry name" value="MDR1"/>
    <property type="match status" value="1"/>
</dbReference>
<dbReference type="STRING" id="1093900.A0A507B084"/>
<dbReference type="OrthoDB" id="201656at2759"/>
<dbReference type="Gene3D" id="3.40.50.720">
    <property type="entry name" value="NAD(P)-binding Rossmann-like Domain"/>
    <property type="match status" value="1"/>
</dbReference>
<dbReference type="GeneID" id="41976399"/>
<name>A0A507B084_9PEZI</name>
<dbReference type="Pfam" id="PF13602">
    <property type="entry name" value="ADH_zinc_N_2"/>
    <property type="match status" value="1"/>
</dbReference>
<dbReference type="Pfam" id="PF08240">
    <property type="entry name" value="ADH_N"/>
    <property type="match status" value="1"/>
</dbReference>
<dbReference type="SMART" id="SM00829">
    <property type="entry name" value="PKS_ER"/>
    <property type="match status" value="1"/>
</dbReference>
<comment type="caution">
    <text evidence="2">The sequence shown here is derived from an EMBL/GenBank/DDBJ whole genome shotgun (WGS) entry which is preliminary data.</text>
</comment>
<dbReference type="InterPro" id="IPR036291">
    <property type="entry name" value="NAD(P)-bd_dom_sf"/>
</dbReference>
<dbReference type="InterPro" id="IPR050700">
    <property type="entry name" value="YIM1/Zinc_Alcohol_DH_Fams"/>
</dbReference>
<sequence>MAQSMRAWQAAQPGAFKQTLKLHDDVPRPSEAELKDGQVLVEVARAGLNPADYKVCEIGLASRAITSFPKTPGMDLSGHVVAVAQGVTDVKAGDAVIGRANPKQSPGSLGQFLVLDRDAYAPLPAGFDLEQAAGAPTVALTAYQCIAPYVKPGDKVFVNGGSGGVGLSNIQVAKALGCHITVTCSTGKADLCKGFGADDVIDYRKEDVLAELRKRGQVFSLCVDNVGDSPSNLYASCGSFLLPGSKFVFVGGHVSAASMGSILKTRLLPSFLGGGSHQFVFFLTENKRKDLETVRDWMAEGKLKVNVDSTYSFEEADKAIEHVRKGAAGKVLVRVQEK</sequence>
<dbReference type="EMBL" id="SKBQ01000061">
    <property type="protein sequence ID" value="TPX09930.1"/>
    <property type="molecule type" value="Genomic_DNA"/>
</dbReference>
<organism evidence="2 3">
    <name type="scientific">Thyridium curvatum</name>
    <dbReference type="NCBI Taxonomy" id="1093900"/>
    <lineage>
        <taxon>Eukaryota</taxon>
        <taxon>Fungi</taxon>
        <taxon>Dikarya</taxon>
        <taxon>Ascomycota</taxon>
        <taxon>Pezizomycotina</taxon>
        <taxon>Sordariomycetes</taxon>
        <taxon>Sordariomycetidae</taxon>
        <taxon>Thyridiales</taxon>
        <taxon>Thyridiaceae</taxon>
        <taxon>Thyridium</taxon>
    </lineage>
</organism>
<dbReference type="InterPro" id="IPR011032">
    <property type="entry name" value="GroES-like_sf"/>
</dbReference>
<dbReference type="GO" id="GO:0005739">
    <property type="term" value="C:mitochondrion"/>
    <property type="evidence" value="ECO:0007669"/>
    <property type="project" value="TreeGrafter"/>
</dbReference>
<dbReference type="GO" id="GO:0016491">
    <property type="term" value="F:oxidoreductase activity"/>
    <property type="evidence" value="ECO:0007669"/>
    <property type="project" value="InterPro"/>
</dbReference>
<dbReference type="SUPFAM" id="SSF50129">
    <property type="entry name" value="GroES-like"/>
    <property type="match status" value="1"/>
</dbReference>
<accession>A0A507B084</accession>
<feature type="domain" description="Enoyl reductase (ER)" evidence="1">
    <location>
        <begin position="14"/>
        <end position="333"/>
    </location>
</feature>
<dbReference type="RefSeq" id="XP_030991641.1">
    <property type="nucleotide sequence ID" value="XM_031143863.1"/>
</dbReference>
<dbReference type="Proteomes" id="UP000319257">
    <property type="component" value="Unassembled WGS sequence"/>
</dbReference>
<keyword evidence="3" id="KW-1185">Reference proteome</keyword>
<dbReference type="InterPro" id="IPR020843">
    <property type="entry name" value="ER"/>
</dbReference>
<evidence type="ECO:0000313" key="3">
    <source>
        <dbReference type="Proteomes" id="UP000319257"/>
    </source>
</evidence>
<dbReference type="PANTHER" id="PTHR11695">
    <property type="entry name" value="ALCOHOL DEHYDROGENASE RELATED"/>
    <property type="match status" value="1"/>
</dbReference>
<dbReference type="PANTHER" id="PTHR11695:SF294">
    <property type="entry name" value="RETICULON-4-INTERACTING PROTEIN 1, MITOCHONDRIAL"/>
    <property type="match status" value="1"/>
</dbReference>
<dbReference type="InterPro" id="IPR013154">
    <property type="entry name" value="ADH-like_N"/>
</dbReference>
<protein>
    <recommendedName>
        <fullName evidence="1">Enoyl reductase (ER) domain-containing protein</fullName>
    </recommendedName>
</protein>
<gene>
    <name evidence="2" type="ORF">E0L32_008952</name>
</gene>